<dbReference type="InterPro" id="IPR050445">
    <property type="entry name" value="Bact_polysacc_biosynth/exp"/>
</dbReference>
<dbReference type="InterPro" id="IPR032807">
    <property type="entry name" value="GNVR"/>
</dbReference>
<dbReference type="InterPro" id="IPR014345">
    <property type="entry name" value="XrtA_polysacc_chain"/>
</dbReference>
<evidence type="ECO:0000313" key="10">
    <source>
        <dbReference type="EMBL" id="RJX67005.1"/>
    </source>
</evidence>
<comment type="caution">
    <text evidence="10">The sequence shown here is derived from an EMBL/GenBank/DDBJ whole genome shotgun (WGS) entry which is preliminary data.</text>
</comment>
<name>A0A419R149_9SPHN</name>
<evidence type="ECO:0000256" key="4">
    <source>
        <dbReference type="ARBA" id="ARBA00022989"/>
    </source>
</evidence>
<keyword evidence="2" id="KW-1003">Cell membrane</keyword>
<evidence type="ECO:0000259" key="8">
    <source>
        <dbReference type="Pfam" id="PF02706"/>
    </source>
</evidence>
<dbReference type="PANTHER" id="PTHR32309:SF13">
    <property type="entry name" value="FERRIC ENTEROBACTIN TRANSPORT PROTEIN FEPE"/>
    <property type="match status" value="1"/>
</dbReference>
<proteinExistence type="predicted"/>
<dbReference type="RefSeq" id="WP_120110534.1">
    <property type="nucleotide sequence ID" value="NZ_RAHJ01000019.1"/>
</dbReference>
<evidence type="ECO:0000259" key="9">
    <source>
        <dbReference type="Pfam" id="PF13807"/>
    </source>
</evidence>
<dbReference type="InterPro" id="IPR003856">
    <property type="entry name" value="LPS_length_determ_N"/>
</dbReference>
<keyword evidence="3 7" id="KW-0812">Transmembrane</keyword>
<evidence type="ECO:0000256" key="5">
    <source>
        <dbReference type="ARBA" id="ARBA00023136"/>
    </source>
</evidence>
<feature type="transmembrane region" description="Helical" evidence="7">
    <location>
        <begin position="411"/>
        <end position="431"/>
    </location>
</feature>
<evidence type="ECO:0000256" key="6">
    <source>
        <dbReference type="SAM" id="Coils"/>
    </source>
</evidence>
<dbReference type="PANTHER" id="PTHR32309">
    <property type="entry name" value="TYROSINE-PROTEIN KINASE"/>
    <property type="match status" value="1"/>
</dbReference>
<dbReference type="GO" id="GO:0004713">
    <property type="term" value="F:protein tyrosine kinase activity"/>
    <property type="evidence" value="ECO:0007669"/>
    <property type="project" value="TreeGrafter"/>
</dbReference>
<feature type="coiled-coil region" evidence="6">
    <location>
        <begin position="172"/>
        <end position="199"/>
    </location>
</feature>
<feature type="coiled-coil region" evidence="6">
    <location>
        <begin position="322"/>
        <end position="380"/>
    </location>
</feature>
<feature type="domain" description="Polysaccharide chain length determinant N-terminal" evidence="8">
    <location>
        <begin position="8"/>
        <end position="90"/>
    </location>
</feature>
<dbReference type="Pfam" id="PF02706">
    <property type="entry name" value="Wzz"/>
    <property type="match status" value="1"/>
</dbReference>
<comment type="subcellular location">
    <subcellularLocation>
        <location evidence="1">Cell membrane</location>
        <topology evidence="1">Multi-pass membrane protein</topology>
    </subcellularLocation>
</comment>
<evidence type="ECO:0000256" key="3">
    <source>
        <dbReference type="ARBA" id="ARBA00022692"/>
    </source>
</evidence>
<evidence type="ECO:0000256" key="7">
    <source>
        <dbReference type="SAM" id="Phobius"/>
    </source>
</evidence>
<evidence type="ECO:0000313" key="11">
    <source>
        <dbReference type="Proteomes" id="UP000284322"/>
    </source>
</evidence>
<feature type="transmembrane region" description="Helical" evidence="7">
    <location>
        <begin position="20"/>
        <end position="40"/>
    </location>
</feature>
<organism evidence="10 11">
    <name type="scientific">Tsuneonella suprasediminis</name>
    <dbReference type="NCBI Taxonomy" id="2306996"/>
    <lineage>
        <taxon>Bacteria</taxon>
        <taxon>Pseudomonadati</taxon>
        <taxon>Pseudomonadota</taxon>
        <taxon>Alphaproteobacteria</taxon>
        <taxon>Sphingomonadales</taxon>
        <taxon>Erythrobacteraceae</taxon>
        <taxon>Tsuneonella</taxon>
    </lineage>
</organism>
<reference evidence="10 11" key="1">
    <citation type="submission" date="2018-09" db="EMBL/GenBank/DDBJ databases">
        <title>Altererythrobacter sp.Ery1 and Ery12, the genome sequencing of novel strains in genus Alterythrobacter.</title>
        <authorList>
            <person name="Cheng H."/>
            <person name="Wu Y.-H."/>
            <person name="Fang C."/>
            <person name="Xu X.-W."/>
        </authorList>
    </citation>
    <scope>NUCLEOTIDE SEQUENCE [LARGE SCALE GENOMIC DNA]</scope>
    <source>
        <strain evidence="10 11">Ery12</strain>
    </source>
</reference>
<sequence length="501" mass="53703">MNEVFEELRALAWSAWHRRWLVLAVAWGVCVLGWLAVAMIPNKYESSARIYVQLDDVLTDQLKIANGGKDEIERVRKTLAGAVNLEKVIRSTDLGKEITSQRQMDRAVQSLSEDVKVVSQEDNLFTITATVGKGNLSDAENAKLSRDVVQKLLDIFREENIAGNRGEVADTLVFLDQQLDARKAELDAAEQKMSRFEAEHPELIGGSSAISGRIAATQTELRGVDADLAAAQSSLAAINGQLASTPRTLAIGGDGGGSALAQAQGQLAAMQARGLTDSHPDVIAIKKQIALLARAGGGAAGGMPNPAYSSLLATKAEREAAVQALLSRKAALQSEMSRAMADQSTEPAVSAEATRISRDYDVLKKKYDDLLQNREEMRLRGQVESERSSFKFDVVDPPTTPRKPASPNRPLLLFAVLIVGIGAGVGAAFALGQLRSTFATAHGLERALDLPVVGTISESLSDGARKLRAKRMKLFYAGSASLAGLFVVLLATEFLQRGMVA</sequence>
<keyword evidence="6" id="KW-0175">Coiled coil</keyword>
<accession>A0A419R149</accession>
<dbReference type="Proteomes" id="UP000284322">
    <property type="component" value="Unassembled WGS sequence"/>
</dbReference>
<keyword evidence="11" id="KW-1185">Reference proteome</keyword>
<keyword evidence="4 7" id="KW-1133">Transmembrane helix</keyword>
<dbReference type="GO" id="GO:0005886">
    <property type="term" value="C:plasma membrane"/>
    <property type="evidence" value="ECO:0007669"/>
    <property type="project" value="UniProtKB-SubCell"/>
</dbReference>
<feature type="transmembrane region" description="Helical" evidence="7">
    <location>
        <begin position="474"/>
        <end position="495"/>
    </location>
</feature>
<dbReference type="NCBIfam" id="TIGR03007">
    <property type="entry name" value="pepcterm_ChnLen"/>
    <property type="match status" value="1"/>
</dbReference>
<gene>
    <name evidence="10" type="ORF">D6858_11755</name>
</gene>
<protein>
    <submittedName>
        <fullName evidence="10">Chain-length determining protein</fullName>
    </submittedName>
</protein>
<evidence type="ECO:0000256" key="2">
    <source>
        <dbReference type="ARBA" id="ARBA00022475"/>
    </source>
</evidence>
<dbReference type="AlphaFoldDB" id="A0A419R149"/>
<dbReference type="OrthoDB" id="9795292at2"/>
<feature type="domain" description="Tyrosine-protein kinase G-rich" evidence="9">
    <location>
        <begin position="352"/>
        <end position="430"/>
    </location>
</feature>
<keyword evidence="5 7" id="KW-0472">Membrane</keyword>
<evidence type="ECO:0000256" key="1">
    <source>
        <dbReference type="ARBA" id="ARBA00004651"/>
    </source>
</evidence>
<dbReference type="EMBL" id="RAHJ01000019">
    <property type="protein sequence ID" value="RJX67005.1"/>
    <property type="molecule type" value="Genomic_DNA"/>
</dbReference>
<dbReference type="Pfam" id="PF13807">
    <property type="entry name" value="GNVR"/>
    <property type="match status" value="1"/>
</dbReference>